<gene>
    <name evidence="1" type="ORF">U6N30_27680</name>
</gene>
<reference evidence="1 2" key="1">
    <citation type="submission" date="2023-12" db="EMBL/GenBank/DDBJ databases">
        <title>Blastococcus brunescens sp. nov., an actonobacterium isolated from sandstone collected in sahara desert.</title>
        <authorList>
            <person name="Gtari M."/>
            <person name="Ghodhbane F."/>
        </authorList>
    </citation>
    <scope>NUCLEOTIDE SEQUENCE [LARGE SCALE GENOMIC DNA]</scope>
    <source>
        <strain evidence="1 2">BMG 8361</strain>
    </source>
</reference>
<dbReference type="Proteomes" id="UP001324287">
    <property type="component" value="Chromosome"/>
</dbReference>
<evidence type="ECO:0000313" key="1">
    <source>
        <dbReference type="EMBL" id="WRL63461.1"/>
    </source>
</evidence>
<accession>A0ABZ1AY14</accession>
<keyword evidence="2" id="KW-1185">Reference proteome</keyword>
<protein>
    <submittedName>
        <fullName evidence="1">Uncharacterized protein</fullName>
    </submittedName>
</protein>
<proteinExistence type="predicted"/>
<dbReference type="EMBL" id="CP141261">
    <property type="protein sequence ID" value="WRL63461.1"/>
    <property type="molecule type" value="Genomic_DNA"/>
</dbReference>
<organism evidence="1 2">
    <name type="scientific">Blastococcus brunescens</name>
    <dbReference type="NCBI Taxonomy" id="1564165"/>
    <lineage>
        <taxon>Bacteria</taxon>
        <taxon>Bacillati</taxon>
        <taxon>Actinomycetota</taxon>
        <taxon>Actinomycetes</taxon>
        <taxon>Geodermatophilales</taxon>
        <taxon>Geodermatophilaceae</taxon>
        <taxon>Blastococcus</taxon>
    </lineage>
</organism>
<name>A0ABZ1AY14_9ACTN</name>
<evidence type="ECO:0000313" key="2">
    <source>
        <dbReference type="Proteomes" id="UP001324287"/>
    </source>
</evidence>
<dbReference type="RefSeq" id="WP_324274796.1">
    <property type="nucleotide sequence ID" value="NZ_CP141261.1"/>
</dbReference>
<sequence>MVRAVRGPLLVIFWLVVLAGAVLWQWAPALGDGRSEACLARPAPRVSGSI</sequence>